<dbReference type="SMART" id="SM01160">
    <property type="entry name" value="DUF1751"/>
    <property type="match status" value="1"/>
</dbReference>
<dbReference type="InterPro" id="IPR035952">
    <property type="entry name" value="Rhomboid-like_sf"/>
</dbReference>
<protein>
    <recommendedName>
        <fullName evidence="11">Eukaryotic integral membrane protein</fullName>
    </recommendedName>
</protein>
<dbReference type="GO" id="GO:0005794">
    <property type="term" value="C:Golgi apparatus"/>
    <property type="evidence" value="ECO:0007669"/>
    <property type="project" value="TreeGrafter"/>
</dbReference>
<feature type="compositionally biased region" description="Low complexity" evidence="5">
    <location>
        <begin position="305"/>
        <end position="315"/>
    </location>
</feature>
<dbReference type="FunFam" id="1.20.1540.10:FF:000004">
    <property type="entry name" value="Transmembrane protein 115"/>
    <property type="match status" value="1"/>
</dbReference>
<reference evidence="8" key="3">
    <citation type="submission" date="2017-08" db="EMBL/GenBank/DDBJ databases">
        <title>Trichoderma gamsii strain T6085, whole genome shotgun sequencing project.</title>
        <authorList>
            <person name="Baroncelli R."/>
        </authorList>
    </citation>
    <scope>NUCLEOTIDE SEQUENCE</scope>
    <source>
        <strain evidence="8">T6085</strain>
    </source>
</reference>
<dbReference type="GeneID" id="29987881"/>
<dbReference type="OrthoDB" id="73612at2759"/>
<accession>A0A0W7VHY6</accession>
<dbReference type="PANTHER" id="PTHR13377:SF3">
    <property type="entry name" value="TRANSMEMBRANE PROTEIN 115"/>
    <property type="match status" value="1"/>
</dbReference>
<evidence type="ECO:0000313" key="9">
    <source>
        <dbReference type="Proteomes" id="UP000054821"/>
    </source>
</evidence>
<evidence type="ECO:0000313" key="7">
    <source>
        <dbReference type="EMBL" id="PNP39068.1"/>
    </source>
</evidence>
<dbReference type="PANTHER" id="PTHR13377">
    <property type="entry name" value="PLACENTAL PROTEIN 6"/>
    <property type="match status" value="1"/>
</dbReference>
<dbReference type="Pfam" id="PF08551">
    <property type="entry name" value="DUF1751"/>
    <property type="match status" value="1"/>
</dbReference>
<evidence type="ECO:0000256" key="5">
    <source>
        <dbReference type="SAM" id="MobiDB-lite"/>
    </source>
</evidence>
<reference evidence="7 10" key="2">
    <citation type="submission" date="2017-02" db="EMBL/GenBank/DDBJ databases">
        <title>Genomes of Trichoderma spp. with biocontrol activity.</title>
        <authorList>
            <person name="Gardiner D."/>
            <person name="Kazan K."/>
            <person name="Vos C."/>
            <person name="Harvey P."/>
        </authorList>
    </citation>
    <scope>NUCLEOTIDE SEQUENCE [LARGE SCALE GENOMIC DNA]</scope>
    <source>
        <strain evidence="7 10">A5MH</strain>
    </source>
</reference>
<dbReference type="Proteomes" id="UP000054821">
    <property type="component" value="Unassembled WGS sequence"/>
</dbReference>
<dbReference type="GO" id="GO:0016020">
    <property type="term" value="C:membrane"/>
    <property type="evidence" value="ECO:0007669"/>
    <property type="project" value="UniProtKB-SubCell"/>
</dbReference>
<proteinExistence type="predicted"/>
<evidence type="ECO:0000256" key="1">
    <source>
        <dbReference type="ARBA" id="ARBA00004141"/>
    </source>
</evidence>
<comment type="caution">
    <text evidence="7">The sequence shown here is derived from an EMBL/GenBank/DDBJ whole genome shotgun (WGS) entry which is preliminary data.</text>
</comment>
<gene>
    <name evidence="8" type="ORF">TGAM01_v205368</name>
    <name evidence="7" type="ORF">TGAMA5MH_09296</name>
</gene>
<dbReference type="EMBL" id="MTYH01000098">
    <property type="protein sequence ID" value="PNP39068.1"/>
    <property type="molecule type" value="Genomic_DNA"/>
</dbReference>
<keyword evidence="9" id="KW-1185">Reference proteome</keyword>
<evidence type="ECO:0008006" key="11">
    <source>
        <dbReference type="Google" id="ProtNLM"/>
    </source>
</evidence>
<name>A0A0W7VHY6_9HYPO</name>
<evidence type="ECO:0000256" key="2">
    <source>
        <dbReference type="ARBA" id="ARBA00022692"/>
    </source>
</evidence>
<feature type="compositionally biased region" description="Low complexity" evidence="5">
    <location>
        <begin position="328"/>
        <end position="340"/>
    </location>
</feature>
<organism evidence="7 10">
    <name type="scientific">Trichoderma gamsii</name>
    <dbReference type="NCBI Taxonomy" id="398673"/>
    <lineage>
        <taxon>Eukaryota</taxon>
        <taxon>Fungi</taxon>
        <taxon>Dikarya</taxon>
        <taxon>Ascomycota</taxon>
        <taxon>Pezizomycotina</taxon>
        <taxon>Sordariomycetes</taxon>
        <taxon>Hypocreomycetidae</taxon>
        <taxon>Hypocreales</taxon>
        <taxon>Hypocreaceae</taxon>
        <taxon>Trichoderma</taxon>
    </lineage>
</organism>
<keyword evidence="3 6" id="KW-1133">Transmembrane helix</keyword>
<evidence type="ECO:0000256" key="4">
    <source>
        <dbReference type="ARBA" id="ARBA00023136"/>
    </source>
</evidence>
<evidence type="ECO:0000313" key="10">
    <source>
        <dbReference type="Proteomes" id="UP000236546"/>
    </source>
</evidence>
<feature type="region of interest" description="Disordered" evidence="5">
    <location>
        <begin position="305"/>
        <end position="361"/>
    </location>
</feature>
<evidence type="ECO:0000256" key="3">
    <source>
        <dbReference type="ARBA" id="ARBA00022989"/>
    </source>
</evidence>
<reference evidence="8 9" key="1">
    <citation type="journal article" date="2016" name="Genome Announc.">
        <title>Draft Whole-Genome Sequence of Trichoderma gamsii T6085, a Promising Biocontrol Agent of Fusarium Head Blight on Wheat.</title>
        <authorList>
            <person name="Baroncelli R."/>
            <person name="Zapparata A."/>
            <person name="Piaggeschi G."/>
            <person name="Sarrocco S."/>
            <person name="Vannacci G."/>
        </authorList>
    </citation>
    <scope>NUCLEOTIDE SEQUENCE [LARGE SCALE GENOMIC DNA]</scope>
    <source>
        <strain evidence="8 9">T6085</strain>
    </source>
</reference>
<keyword evidence="4 6" id="KW-0472">Membrane</keyword>
<keyword evidence="2 6" id="KW-0812">Transmembrane</keyword>
<dbReference type="STRING" id="398673.A0A0W7VHY6"/>
<evidence type="ECO:0000313" key="8">
    <source>
        <dbReference type="EMBL" id="PON25931.1"/>
    </source>
</evidence>
<sequence length="361" mass="39483">MAPRINLPPVTRALLGTLLFQSVLSAAIRYRQWAEDTDIVIPYLTLIPQLSIAYPWTFLTASLVEGNIFTFGLGAVTLYHGGRYLERAWSSADLAKFLLLVTLVPNVLTFFTMIFFFTLTRNTDWTLTIIGGTIPIQIAFLVAFSQLIPAHTVTLFRGIVSLRVPRIPLIYIGVVTVLSFTPLLSRAALWLANYSFLVSWTYLRFFKVVFPDLDSAQPASLRGDASETFAFAEFFPGPIKPAVAALSDQIYNILVAIRLCKPSSQRGITTGRDGFQHRGAPGSARAEAERRRAIALKALDQRLNAATAAARQSSQAPPPAPAQPSGPPVQVQPQSSAQTAMKSEPGPMLGETKFEPEEDGS</sequence>
<dbReference type="EMBL" id="JPDN02000016">
    <property type="protein sequence ID" value="PON25931.1"/>
    <property type="molecule type" value="Genomic_DNA"/>
</dbReference>
<dbReference type="AlphaFoldDB" id="A0A0W7VHY6"/>
<dbReference type="GO" id="GO:0006890">
    <property type="term" value="P:retrograde vesicle-mediated transport, Golgi to endoplasmic reticulum"/>
    <property type="evidence" value="ECO:0007669"/>
    <property type="project" value="InterPro"/>
</dbReference>
<feature type="compositionally biased region" description="Pro residues" evidence="5">
    <location>
        <begin position="316"/>
        <end position="327"/>
    </location>
</feature>
<dbReference type="InterPro" id="IPR013861">
    <property type="entry name" value="TMEM115/Pdh1/Rbl19"/>
</dbReference>
<dbReference type="Proteomes" id="UP000236546">
    <property type="component" value="Unassembled WGS sequence"/>
</dbReference>
<feature type="transmembrane region" description="Helical" evidence="6">
    <location>
        <begin position="97"/>
        <end position="119"/>
    </location>
</feature>
<evidence type="ECO:0000256" key="6">
    <source>
        <dbReference type="SAM" id="Phobius"/>
    </source>
</evidence>
<dbReference type="SUPFAM" id="SSF144091">
    <property type="entry name" value="Rhomboid-like"/>
    <property type="match status" value="1"/>
</dbReference>
<feature type="transmembrane region" description="Helical" evidence="6">
    <location>
        <begin position="169"/>
        <end position="192"/>
    </location>
</feature>
<comment type="subcellular location">
    <subcellularLocation>
        <location evidence="1">Membrane</location>
        <topology evidence="1">Multi-pass membrane protein</topology>
    </subcellularLocation>
</comment>
<dbReference type="RefSeq" id="XP_018658986.1">
    <property type="nucleotide sequence ID" value="XM_018807798.1"/>
</dbReference>
<feature type="region of interest" description="Disordered" evidence="5">
    <location>
        <begin position="268"/>
        <end position="289"/>
    </location>
</feature>
<feature type="transmembrane region" description="Helical" evidence="6">
    <location>
        <begin position="125"/>
        <end position="148"/>
    </location>
</feature>